<organism evidence="2 3">
    <name type="scientific">Sporobacter termitidis DSM 10068</name>
    <dbReference type="NCBI Taxonomy" id="1123282"/>
    <lineage>
        <taxon>Bacteria</taxon>
        <taxon>Bacillati</taxon>
        <taxon>Bacillota</taxon>
        <taxon>Clostridia</taxon>
        <taxon>Eubacteriales</taxon>
        <taxon>Oscillospiraceae</taxon>
        <taxon>Sporobacter</taxon>
    </lineage>
</organism>
<proteinExistence type="predicted"/>
<accession>A0A1M5YG19</accession>
<dbReference type="STRING" id="1123282.SAMN02745823_02498"/>
<keyword evidence="3" id="KW-1185">Reference proteome</keyword>
<sequence>MTALAIILKKRDGLHREKKSFLCFFMAAQYLLPKDFMVPPLHLGKLRVLAADLLATTETYEKHGRETRPLPPGGPNGGK</sequence>
<feature type="region of interest" description="Disordered" evidence="1">
    <location>
        <begin position="60"/>
        <end position="79"/>
    </location>
</feature>
<protein>
    <submittedName>
        <fullName evidence="2">Uncharacterized protein</fullName>
    </submittedName>
</protein>
<dbReference type="Proteomes" id="UP000183995">
    <property type="component" value="Unassembled WGS sequence"/>
</dbReference>
<gene>
    <name evidence="2" type="ORF">SAMN02745823_02498</name>
</gene>
<feature type="compositionally biased region" description="Pro residues" evidence="1">
    <location>
        <begin position="69"/>
        <end position="79"/>
    </location>
</feature>
<evidence type="ECO:0000313" key="3">
    <source>
        <dbReference type="Proteomes" id="UP000183995"/>
    </source>
</evidence>
<evidence type="ECO:0000256" key="1">
    <source>
        <dbReference type="SAM" id="MobiDB-lite"/>
    </source>
</evidence>
<reference evidence="2 3" key="1">
    <citation type="submission" date="2016-11" db="EMBL/GenBank/DDBJ databases">
        <authorList>
            <person name="Jaros S."/>
            <person name="Januszkiewicz K."/>
            <person name="Wedrychowicz H."/>
        </authorList>
    </citation>
    <scope>NUCLEOTIDE SEQUENCE [LARGE SCALE GENOMIC DNA]</scope>
    <source>
        <strain evidence="2 3">DSM 10068</strain>
    </source>
</reference>
<dbReference type="AlphaFoldDB" id="A0A1M5YG19"/>
<name>A0A1M5YG19_9FIRM</name>
<dbReference type="EMBL" id="FQXV01000008">
    <property type="protein sequence ID" value="SHI10990.1"/>
    <property type="molecule type" value="Genomic_DNA"/>
</dbReference>
<evidence type="ECO:0000313" key="2">
    <source>
        <dbReference type="EMBL" id="SHI10990.1"/>
    </source>
</evidence>